<keyword evidence="2" id="KW-1185">Reference proteome</keyword>
<sequence>MYHRLKDKPDLAPAAIRRTAEELRAAAERGLGGPGPHQRIDACLRCERDVLREGEFPPELDGEAVVTAVLATVQGGHVPARASGSPSAFDAGVRGRLSLLAPRPPGRITTEELAMHLMHYESAPDARTPLHIAW</sequence>
<proteinExistence type="predicted"/>
<accession>A0A918VKS4</accession>
<protein>
    <submittedName>
        <fullName evidence="1">Uncharacterized protein</fullName>
    </submittedName>
</protein>
<dbReference type="AlphaFoldDB" id="A0A918VKS4"/>
<reference evidence="1" key="1">
    <citation type="journal article" date="2014" name="Int. J. Syst. Evol. Microbiol.">
        <title>Complete genome sequence of Corynebacterium casei LMG S-19264T (=DSM 44701T), isolated from a smear-ripened cheese.</title>
        <authorList>
            <consortium name="US DOE Joint Genome Institute (JGI-PGF)"/>
            <person name="Walter F."/>
            <person name="Albersmeier A."/>
            <person name="Kalinowski J."/>
            <person name="Ruckert C."/>
        </authorList>
    </citation>
    <scope>NUCLEOTIDE SEQUENCE</scope>
    <source>
        <strain evidence="1">JCM 5016</strain>
    </source>
</reference>
<evidence type="ECO:0000313" key="2">
    <source>
        <dbReference type="Proteomes" id="UP000623010"/>
    </source>
</evidence>
<gene>
    <name evidence="1" type="ORF">GCM10010389_49610</name>
</gene>
<dbReference type="Proteomes" id="UP000623010">
    <property type="component" value="Unassembled WGS sequence"/>
</dbReference>
<dbReference type="InterPro" id="IPR036271">
    <property type="entry name" value="Tet_transcr_reg_TetR-rel_C_sf"/>
</dbReference>
<name>A0A918VKS4_9ACTN</name>
<reference evidence="1" key="2">
    <citation type="submission" date="2020-09" db="EMBL/GenBank/DDBJ databases">
        <authorList>
            <person name="Sun Q."/>
            <person name="Ohkuma M."/>
        </authorList>
    </citation>
    <scope>NUCLEOTIDE SEQUENCE</scope>
    <source>
        <strain evidence="1">JCM 5016</strain>
    </source>
</reference>
<evidence type="ECO:0000313" key="1">
    <source>
        <dbReference type="EMBL" id="GHA04173.1"/>
    </source>
</evidence>
<dbReference type="SUPFAM" id="SSF48498">
    <property type="entry name" value="Tetracyclin repressor-like, C-terminal domain"/>
    <property type="match status" value="1"/>
</dbReference>
<organism evidence="1 2">
    <name type="scientific">Streptomyces echinoruber</name>
    <dbReference type="NCBI Taxonomy" id="68898"/>
    <lineage>
        <taxon>Bacteria</taxon>
        <taxon>Bacillati</taxon>
        <taxon>Actinomycetota</taxon>
        <taxon>Actinomycetes</taxon>
        <taxon>Kitasatosporales</taxon>
        <taxon>Streptomycetaceae</taxon>
        <taxon>Streptomyces</taxon>
    </lineage>
</organism>
<comment type="caution">
    <text evidence="1">The sequence shown here is derived from an EMBL/GenBank/DDBJ whole genome shotgun (WGS) entry which is preliminary data.</text>
</comment>
<dbReference type="EMBL" id="BMWH01000023">
    <property type="protein sequence ID" value="GHA04173.1"/>
    <property type="molecule type" value="Genomic_DNA"/>
</dbReference>